<dbReference type="OrthoDB" id="5840532at2759"/>
<evidence type="ECO:0000256" key="1">
    <source>
        <dbReference type="SAM" id="MobiDB-lite"/>
    </source>
</evidence>
<dbReference type="InterPro" id="IPR047142">
    <property type="entry name" value="OryJ/VirC-like"/>
</dbReference>
<name>A0A022W1S1_TRIRU</name>
<dbReference type="Pfam" id="PF07883">
    <property type="entry name" value="Cupin_2"/>
    <property type="match status" value="1"/>
</dbReference>
<dbReference type="Proteomes" id="UP000023758">
    <property type="component" value="Unassembled WGS sequence"/>
</dbReference>
<evidence type="ECO:0000259" key="2">
    <source>
        <dbReference type="Pfam" id="PF07883"/>
    </source>
</evidence>
<dbReference type="Gene3D" id="2.60.120.10">
    <property type="entry name" value="Jelly Rolls"/>
    <property type="match status" value="1"/>
</dbReference>
<reference evidence="3" key="1">
    <citation type="submission" date="2014-02" db="EMBL/GenBank/DDBJ databases">
        <title>The Genome Sequence of Trichophyton rubrum (morphotype fischeri) CBS 288.86.</title>
        <authorList>
            <consortium name="The Broad Institute Genomics Platform"/>
            <person name="Cuomo C.A."/>
            <person name="White T.C."/>
            <person name="Graser Y."/>
            <person name="Martinez-Rossi N."/>
            <person name="Heitman J."/>
            <person name="Young S.K."/>
            <person name="Zeng Q."/>
            <person name="Gargeya S."/>
            <person name="Abouelleil A."/>
            <person name="Alvarado L."/>
            <person name="Chapman S.B."/>
            <person name="Gainer-Dewar J."/>
            <person name="Goldberg J."/>
            <person name="Griggs A."/>
            <person name="Gujja S."/>
            <person name="Hansen M."/>
            <person name="Howarth C."/>
            <person name="Imamovic A."/>
            <person name="Larimer J."/>
            <person name="Martinez D."/>
            <person name="Murphy C."/>
            <person name="Pearson M.D."/>
            <person name="Persinoti G."/>
            <person name="Poon T."/>
            <person name="Priest M."/>
            <person name="Roberts A.D."/>
            <person name="Saif S."/>
            <person name="Shea T.D."/>
            <person name="Sykes S.N."/>
            <person name="Wortman J."/>
            <person name="Nusbaum C."/>
            <person name="Birren B."/>
        </authorList>
    </citation>
    <scope>NUCLEOTIDE SEQUENCE [LARGE SCALE GENOMIC DNA]</scope>
    <source>
        <strain evidence="3">CBS 288.86</strain>
    </source>
</reference>
<gene>
    <name evidence="3" type="ORF">H103_04474</name>
</gene>
<feature type="region of interest" description="Disordered" evidence="1">
    <location>
        <begin position="164"/>
        <end position="183"/>
    </location>
</feature>
<accession>A0A022W1S1</accession>
<dbReference type="PANTHER" id="PTHR36156:SF2">
    <property type="entry name" value="CUPIN TYPE-2 DOMAIN-CONTAINING PROTEIN"/>
    <property type="match status" value="1"/>
</dbReference>
<protein>
    <recommendedName>
        <fullName evidence="2">Cupin type-2 domain-containing protein</fullName>
    </recommendedName>
</protein>
<dbReference type="AlphaFoldDB" id="A0A022W1S1"/>
<sequence length="183" mass="20177">MSLPPTVRRLVTGHNEKGEAIFDSDCQLCPYNPMAPGAPEPAKEGEMGFITVFRTAGIPDDNTSPWVDMHNKIVNLVEKDNVTLRIVDFAPGLPGLMHRTISVDFGIVLNGEIELELDNGVTRVMKQHDIVVQRGTIHSWNNKGSETVRMLFVLLPADPVKVGDKELPDTPLPAPFLKDADEQ</sequence>
<dbReference type="CDD" id="cd02231">
    <property type="entry name" value="cupin_BLL6423-like"/>
    <property type="match status" value="1"/>
</dbReference>
<dbReference type="EMBL" id="KK207850">
    <property type="protein sequence ID" value="EZF52405.1"/>
    <property type="molecule type" value="Genomic_DNA"/>
</dbReference>
<dbReference type="HOGENOM" id="CLU_096188_0_1_1"/>
<dbReference type="InterPro" id="IPR014710">
    <property type="entry name" value="RmlC-like_jellyroll"/>
</dbReference>
<organism evidence="3">
    <name type="scientific">Trichophyton rubrum CBS 288.86</name>
    <dbReference type="NCBI Taxonomy" id="1215330"/>
    <lineage>
        <taxon>Eukaryota</taxon>
        <taxon>Fungi</taxon>
        <taxon>Dikarya</taxon>
        <taxon>Ascomycota</taxon>
        <taxon>Pezizomycotina</taxon>
        <taxon>Eurotiomycetes</taxon>
        <taxon>Eurotiomycetidae</taxon>
        <taxon>Onygenales</taxon>
        <taxon>Arthrodermataceae</taxon>
        <taxon>Trichophyton</taxon>
    </lineage>
</organism>
<dbReference type="PANTHER" id="PTHR36156">
    <property type="entry name" value="SLR2101 PROTEIN"/>
    <property type="match status" value="1"/>
</dbReference>
<evidence type="ECO:0000313" key="3">
    <source>
        <dbReference type="EMBL" id="EZF52405.1"/>
    </source>
</evidence>
<proteinExistence type="predicted"/>
<dbReference type="Gene3D" id="2.20.70.150">
    <property type="match status" value="1"/>
</dbReference>
<dbReference type="InterPro" id="IPR013096">
    <property type="entry name" value="Cupin_2"/>
</dbReference>
<dbReference type="InterPro" id="IPR011051">
    <property type="entry name" value="RmlC_Cupin_sf"/>
</dbReference>
<dbReference type="SUPFAM" id="SSF51182">
    <property type="entry name" value="RmlC-like cupins"/>
    <property type="match status" value="1"/>
</dbReference>
<feature type="domain" description="Cupin type-2" evidence="2">
    <location>
        <begin position="86"/>
        <end position="153"/>
    </location>
</feature>